<feature type="compositionally biased region" description="Low complexity" evidence="1">
    <location>
        <begin position="287"/>
        <end position="312"/>
    </location>
</feature>
<dbReference type="EMBL" id="JAPQKN010000004">
    <property type="protein sequence ID" value="KAJ5159777.1"/>
    <property type="molecule type" value="Genomic_DNA"/>
</dbReference>
<dbReference type="OrthoDB" id="4358041at2759"/>
<reference evidence="2" key="2">
    <citation type="journal article" date="2023" name="IMA Fungus">
        <title>Comparative genomic study of the Penicillium genus elucidates a diverse pangenome and 15 lateral gene transfer events.</title>
        <authorList>
            <person name="Petersen C."/>
            <person name="Sorensen T."/>
            <person name="Nielsen M.R."/>
            <person name="Sondergaard T.E."/>
            <person name="Sorensen J.L."/>
            <person name="Fitzpatrick D.A."/>
            <person name="Frisvad J.C."/>
            <person name="Nielsen K.L."/>
        </authorList>
    </citation>
    <scope>NUCLEOTIDE SEQUENCE</scope>
    <source>
        <strain evidence="2">IBT 26290</strain>
    </source>
</reference>
<feature type="compositionally biased region" description="Polar residues" evidence="1">
    <location>
        <begin position="251"/>
        <end position="277"/>
    </location>
</feature>
<accession>A0A9W9HYE6</accession>
<proteinExistence type="predicted"/>
<comment type="caution">
    <text evidence="2">The sequence shown here is derived from an EMBL/GenBank/DDBJ whole genome shotgun (WGS) entry which is preliminary data.</text>
</comment>
<evidence type="ECO:0000313" key="2">
    <source>
        <dbReference type="EMBL" id="KAJ5159777.1"/>
    </source>
</evidence>
<evidence type="ECO:0000256" key="1">
    <source>
        <dbReference type="SAM" id="MobiDB-lite"/>
    </source>
</evidence>
<feature type="compositionally biased region" description="Basic and acidic residues" evidence="1">
    <location>
        <begin position="93"/>
        <end position="103"/>
    </location>
</feature>
<reference evidence="2" key="1">
    <citation type="submission" date="2022-11" db="EMBL/GenBank/DDBJ databases">
        <authorList>
            <person name="Petersen C."/>
        </authorList>
    </citation>
    <scope>NUCLEOTIDE SEQUENCE</scope>
    <source>
        <strain evidence="2">IBT 26290</strain>
    </source>
</reference>
<feature type="region of interest" description="Disordered" evidence="1">
    <location>
        <begin position="126"/>
        <end position="209"/>
    </location>
</feature>
<dbReference type="AlphaFoldDB" id="A0A9W9HYE6"/>
<keyword evidence="3" id="KW-1185">Reference proteome</keyword>
<feature type="region of interest" description="Disordered" evidence="1">
    <location>
        <begin position="238"/>
        <end position="313"/>
    </location>
</feature>
<gene>
    <name evidence="2" type="ORF">N7482_006781</name>
</gene>
<evidence type="ECO:0000313" key="3">
    <source>
        <dbReference type="Proteomes" id="UP001149163"/>
    </source>
</evidence>
<protein>
    <submittedName>
        <fullName evidence="2">Uncharacterized protein</fullName>
    </submittedName>
</protein>
<sequence>MAFQWPEPLFEGGEFKDVFQFAETFELYCAKVYEHAANHPDEAASATYVMDFVSQAYRAVHCLHMQNMATWYLDMDTAIASLQRKAMQYRETRESLSVHHSEASESINDVAKDQTEDAVGKDIENFFSGDFEDDDEDSDWDESSEEETDDEYYEYNEESEEEDDEELQGIRRLQRVSTIQEVPEDDLPERNPTSPANNTTRNEYTATDEATFIPPLMSPEEQAAHDRITAALQRISAKFEDPDPAPLVRVQTRTKQAMQQTPPPTDDSQSEATTVLPESNPDPSSPPQTATTATERAASASEMANAARSASAPIRKASYDGTGVQTLQAGLTRRASIAVLPRRLRTVCHKYVRKAMLPIRGRAH</sequence>
<dbReference type="GeneID" id="81428082"/>
<feature type="region of interest" description="Disordered" evidence="1">
    <location>
        <begin position="93"/>
        <end position="114"/>
    </location>
</feature>
<dbReference type="Proteomes" id="UP001149163">
    <property type="component" value="Unassembled WGS sequence"/>
</dbReference>
<dbReference type="RefSeq" id="XP_056541335.1">
    <property type="nucleotide sequence ID" value="XM_056688906.1"/>
</dbReference>
<organism evidence="2 3">
    <name type="scientific">Penicillium canariense</name>
    <dbReference type="NCBI Taxonomy" id="189055"/>
    <lineage>
        <taxon>Eukaryota</taxon>
        <taxon>Fungi</taxon>
        <taxon>Dikarya</taxon>
        <taxon>Ascomycota</taxon>
        <taxon>Pezizomycotina</taxon>
        <taxon>Eurotiomycetes</taxon>
        <taxon>Eurotiomycetidae</taxon>
        <taxon>Eurotiales</taxon>
        <taxon>Aspergillaceae</taxon>
        <taxon>Penicillium</taxon>
    </lineage>
</organism>
<feature type="compositionally biased region" description="Polar residues" evidence="1">
    <location>
        <begin position="191"/>
        <end position="205"/>
    </location>
</feature>
<name>A0A9W9HYE6_9EURO</name>
<feature type="compositionally biased region" description="Acidic residues" evidence="1">
    <location>
        <begin position="130"/>
        <end position="167"/>
    </location>
</feature>